<feature type="compositionally biased region" description="Low complexity" evidence="3">
    <location>
        <begin position="9"/>
        <end position="21"/>
    </location>
</feature>
<dbReference type="CDD" id="cd02065">
    <property type="entry name" value="B12-binding_like"/>
    <property type="match status" value="1"/>
</dbReference>
<dbReference type="GO" id="GO:0050667">
    <property type="term" value="P:homocysteine metabolic process"/>
    <property type="evidence" value="ECO:0007669"/>
    <property type="project" value="TreeGrafter"/>
</dbReference>
<name>A0A1G9TYN2_9ACTN</name>
<dbReference type="Gene3D" id="3.40.50.280">
    <property type="entry name" value="Cobalamin-binding domain"/>
    <property type="match status" value="1"/>
</dbReference>
<keyword evidence="1" id="KW-0479">Metal-binding</keyword>
<dbReference type="RefSeq" id="WP_244291988.1">
    <property type="nucleotide sequence ID" value="NZ_FNHI01000009.1"/>
</dbReference>
<dbReference type="InterPro" id="IPR006158">
    <property type="entry name" value="Cobalamin-bd"/>
</dbReference>
<dbReference type="GO" id="GO:0005829">
    <property type="term" value="C:cytosol"/>
    <property type="evidence" value="ECO:0007669"/>
    <property type="project" value="TreeGrafter"/>
</dbReference>
<dbReference type="Gene3D" id="1.10.1240.10">
    <property type="entry name" value="Methionine synthase domain"/>
    <property type="match status" value="1"/>
</dbReference>
<dbReference type="STRING" id="1196353.SAMN05444921_109168"/>
<evidence type="ECO:0000259" key="4">
    <source>
        <dbReference type="PROSITE" id="PS51332"/>
    </source>
</evidence>
<dbReference type="EMBL" id="FNHI01000009">
    <property type="protein sequence ID" value="SDM52365.1"/>
    <property type="molecule type" value="Genomic_DNA"/>
</dbReference>
<dbReference type="PROSITE" id="PS51332">
    <property type="entry name" value="B12_BINDING"/>
    <property type="match status" value="1"/>
</dbReference>
<dbReference type="PANTHER" id="PTHR45833:SF1">
    <property type="entry name" value="METHIONINE SYNTHASE"/>
    <property type="match status" value="1"/>
</dbReference>
<dbReference type="Pfam" id="PF02607">
    <property type="entry name" value="B12-binding_2"/>
    <property type="match status" value="1"/>
</dbReference>
<dbReference type="InterPro" id="IPR003759">
    <property type="entry name" value="Cbl-bd_cap"/>
</dbReference>
<evidence type="ECO:0000313" key="6">
    <source>
        <dbReference type="Proteomes" id="UP000199063"/>
    </source>
</evidence>
<dbReference type="AlphaFoldDB" id="A0A1G9TYN2"/>
<keyword evidence="2" id="KW-0170">Cobalt</keyword>
<feature type="domain" description="B12-binding" evidence="4">
    <location>
        <begin position="158"/>
        <end position="288"/>
    </location>
</feature>
<dbReference type="PANTHER" id="PTHR45833">
    <property type="entry name" value="METHIONINE SYNTHASE"/>
    <property type="match status" value="1"/>
</dbReference>
<feature type="region of interest" description="Disordered" evidence="3">
    <location>
        <begin position="1"/>
        <end position="21"/>
    </location>
</feature>
<evidence type="ECO:0000256" key="2">
    <source>
        <dbReference type="ARBA" id="ARBA00023285"/>
    </source>
</evidence>
<dbReference type="SUPFAM" id="SSF52242">
    <property type="entry name" value="Cobalamin (vitamin B12)-binding domain"/>
    <property type="match status" value="1"/>
</dbReference>
<dbReference type="GO" id="GO:0046872">
    <property type="term" value="F:metal ion binding"/>
    <property type="evidence" value="ECO:0007669"/>
    <property type="project" value="UniProtKB-KW"/>
</dbReference>
<evidence type="ECO:0000313" key="5">
    <source>
        <dbReference type="EMBL" id="SDM52365.1"/>
    </source>
</evidence>
<proteinExistence type="predicted"/>
<organism evidence="5 6">
    <name type="scientific">Streptomyces wuyuanensis</name>
    <dbReference type="NCBI Taxonomy" id="1196353"/>
    <lineage>
        <taxon>Bacteria</taxon>
        <taxon>Bacillati</taxon>
        <taxon>Actinomycetota</taxon>
        <taxon>Actinomycetes</taxon>
        <taxon>Kitasatosporales</taxon>
        <taxon>Streptomycetaceae</taxon>
        <taxon>Streptomyces</taxon>
    </lineage>
</organism>
<dbReference type="GO" id="GO:0046653">
    <property type="term" value="P:tetrahydrofolate metabolic process"/>
    <property type="evidence" value="ECO:0007669"/>
    <property type="project" value="TreeGrafter"/>
</dbReference>
<keyword evidence="6" id="KW-1185">Reference proteome</keyword>
<evidence type="ECO:0000256" key="3">
    <source>
        <dbReference type="SAM" id="MobiDB-lite"/>
    </source>
</evidence>
<gene>
    <name evidence="5" type="ORF">SAMN05444921_109168</name>
</gene>
<protein>
    <submittedName>
        <fullName evidence="5">Methanogenic corrinoid protein MtbC1</fullName>
    </submittedName>
</protein>
<dbReference type="GeneID" id="40830405"/>
<accession>A0A1G9TYN2</accession>
<dbReference type="InterPro" id="IPR036724">
    <property type="entry name" value="Cobalamin-bd_sf"/>
</dbReference>
<dbReference type="Pfam" id="PF02310">
    <property type="entry name" value="B12-binding"/>
    <property type="match status" value="1"/>
</dbReference>
<reference evidence="6" key="1">
    <citation type="submission" date="2016-10" db="EMBL/GenBank/DDBJ databases">
        <authorList>
            <person name="Varghese N."/>
            <person name="Submissions S."/>
        </authorList>
    </citation>
    <scope>NUCLEOTIDE SEQUENCE [LARGE SCALE GENOMIC DNA]</scope>
    <source>
        <strain evidence="6">CGMCC 4.7042</strain>
    </source>
</reference>
<evidence type="ECO:0000256" key="1">
    <source>
        <dbReference type="ARBA" id="ARBA00022723"/>
    </source>
</evidence>
<dbReference type="Proteomes" id="UP000199063">
    <property type="component" value="Unassembled WGS sequence"/>
</dbReference>
<dbReference type="InterPro" id="IPR050554">
    <property type="entry name" value="Met_Synthase/Corrinoid"/>
</dbReference>
<sequence>MTDIHDVRFGSAGPAGAAEAPFGDQARGAVADGRAGDGVGAVETARTGHAAGAAAAASRPELLSRARDELWQAVDARDELTAARGVFDLLDSGLAAEDILLEVIAPVQHRVGAEWAAGRITVAQEHAATAIHDRVIAAMAHRATPIPPESDGTGRRTRVTVTVACVEGEWHALPARILAETLRLRGHTVDFLGAQVPTPHLIAHLHRTAPDVVALSSSLPTRLPTAHAAITAVQATGVPVIAGGAAFASDGRYARLLGADAWAAGAREAADVLGRGLPRPHLDAARPAVDDLPHLSDQEYTMVSRGKRQLVKNTLAGLEQRLPAMRSYGEAERERTAEDVAHIVDFLAAALYTDDARLFTGFLDWTGDILEARGVPARVLLPGLELLRQELKDFPRALDFLAQGGAALHGRNPRPTAPGPGAAA</sequence>
<dbReference type="GO" id="GO:0008705">
    <property type="term" value="F:methionine synthase activity"/>
    <property type="evidence" value="ECO:0007669"/>
    <property type="project" value="TreeGrafter"/>
</dbReference>
<dbReference type="GO" id="GO:0031419">
    <property type="term" value="F:cobalamin binding"/>
    <property type="evidence" value="ECO:0007669"/>
    <property type="project" value="InterPro"/>
</dbReference>
<dbReference type="InterPro" id="IPR036594">
    <property type="entry name" value="Meth_synthase_dom"/>
</dbReference>